<keyword evidence="1" id="KW-0732">Signal</keyword>
<comment type="caution">
    <text evidence="2">The sequence shown here is derived from an EMBL/GenBank/DDBJ whole genome shotgun (WGS) entry which is preliminary data.</text>
</comment>
<accession>A0A0M9GHF6</accession>
<dbReference type="Proteomes" id="UP000037931">
    <property type="component" value="Unassembled WGS sequence"/>
</dbReference>
<organism evidence="2 3">
    <name type="scientific">Pseudomonas asplenii</name>
    <dbReference type="NCBI Taxonomy" id="53407"/>
    <lineage>
        <taxon>Bacteria</taxon>
        <taxon>Pseudomonadati</taxon>
        <taxon>Pseudomonadota</taxon>
        <taxon>Gammaproteobacteria</taxon>
        <taxon>Pseudomonadales</taxon>
        <taxon>Pseudomonadaceae</taxon>
        <taxon>Pseudomonas</taxon>
    </lineage>
</organism>
<dbReference type="OrthoDB" id="8593804at2"/>
<dbReference type="EMBL" id="JSYZ01000009">
    <property type="protein sequence ID" value="KPA90994.1"/>
    <property type="molecule type" value="Genomic_DNA"/>
</dbReference>
<evidence type="ECO:0000256" key="1">
    <source>
        <dbReference type="SAM" id="SignalP"/>
    </source>
</evidence>
<proteinExistence type="predicted"/>
<evidence type="ECO:0000313" key="3">
    <source>
        <dbReference type="Proteomes" id="UP000037931"/>
    </source>
</evidence>
<evidence type="ECO:0000313" key="2">
    <source>
        <dbReference type="EMBL" id="KPA90994.1"/>
    </source>
</evidence>
<name>A0A0M9GHF6_9PSED</name>
<dbReference type="AlphaFoldDB" id="A0A0M9GHF6"/>
<keyword evidence="3" id="KW-1185">Reference proteome</keyword>
<reference evidence="2 3" key="1">
    <citation type="journal article" date="2015" name="PLoS ONE">
        <title>Rice-Infecting Pseudomonas Genomes Are Highly Accessorized and Harbor Multiple Putative Virulence Mechanisms to Cause Sheath Brown Rot.</title>
        <authorList>
            <person name="Quibod I.L."/>
            <person name="Grande G."/>
            <person name="Oreiro E.G."/>
            <person name="Borja F.N."/>
            <person name="Dossa G.S."/>
            <person name="Mauleon R."/>
            <person name="Cruz C.V."/>
            <person name="Oliva R."/>
        </authorList>
    </citation>
    <scope>NUCLEOTIDE SEQUENCE [LARGE SCALE GENOMIC DNA]</scope>
    <source>
        <strain evidence="2 3">IRRI 6609</strain>
    </source>
</reference>
<feature type="signal peptide" evidence="1">
    <location>
        <begin position="1"/>
        <end position="23"/>
    </location>
</feature>
<sequence length="148" mass="15215" precursor="true">MKLSKSVFSVAALATLAAGSAFAGPPVSVTFKNLGTADATYKIITSNEATTSVNAVPKPVTTVKAGGADTYVVQSNISPLANYANLRYTIGNKTCTFLATYVAMAGPLGSTTPKWNNTATPSGGAVCTAKVTSTNISTYAWSVEFTMK</sequence>
<gene>
    <name evidence="2" type="ORF">PF66_03072</name>
</gene>
<dbReference type="PATRIC" id="fig|50340.43.peg.6454"/>
<feature type="chain" id="PRO_5005836273" evidence="1">
    <location>
        <begin position="24"/>
        <end position="148"/>
    </location>
</feature>
<dbReference type="RefSeq" id="WP_054063102.1">
    <property type="nucleotide sequence ID" value="NZ_JSYZ01000009.1"/>
</dbReference>
<protein>
    <submittedName>
        <fullName evidence="2">Uncharacterized protein</fullName>
    </submittedName>
</protein>